<evidence type="ECO:0000313" key="2">
    <source>
        <dbReference type="EMBL" id="OXT07314.1"/>
    </source>
</evidence>
<evidence type="ECO:0000256" key="1">
    <source>
        <dbReference type="SAM" id="SignalP"/>
    </source>
</evidence>
<evidence type="ECO:0000313" key="3">
    <source>
        <dbReference type="Proteomes" id="UP000215301"/>
    </source>
</evidence>
<reference evidence="2 3" key="1">
    <citation type="submission" date="2017-06" db="EMBL/GenBank/DDBJ databases">
        <title>Isolation and characterization of a thermophilic and butanogenic Thermoanaerobacterium thermosaccharolyticum M5 capable of efficient degradation of hemicellulose.</title>
        <authorList>
            <person name="Xin F."/>
            <person name="Jiang Y."/>
        </authorList>
    </citation>
    <scope>NUCLEOTIDE SEQUENCE [LARGE SCALE GENOMIC DNA]</scope>
    <source>
        <strain evidence="2 3">M5</strain>
    </source>
</reference>
<proteinExistence type="predicted"/>
<feature type="chain" id="PRO_5013325584" evidence="1">
    <location>
        <begin position="24"/>
        <end position="242"/>
    </location>
</feature>
<dbReference type="RefSeq" id="WP_094045363.1">
    <property type="nucleotide sequence ID" value="NZ_NKHD01000022.1"/>
</dbReference>
<keyword evidence="1" id="KW-0732">Signal</keyword>
<dbReference type="Proteomes" id="UP000215301">
    <property type="component" value="Unassembled WGS sequence"/>
</dbReference>
<dbReference type="InterPro" id="IPR027304">
    <property type="entry name" value="Trigger_fact/SurA_dom_sf"/>
</dbReference>
<accession>A0A231VGN0</accession>
<sequence length="242" mass="27964">MQRKKIFLLLSLIIILSLSIVTAAFSLSAKNPSNEANQLQLNNVFKNVGNFLRGNKDKLQVDKGDIIAKVNNIPIYKSEFELRKGLTLASDAEIISNIDNYILNKLVREKVEEYLASSYNLKVSQDEINSYIEKEKKEFADYPEANQMLQEMISASGMTSEEYWNTYEKYNVKRLLLLDKLYNTIINNGIRSGKLEKTNSTTFSPQSEYKNYIDNIIEQYVKQAKISINDKYKDMFKDFTVN</sequence>
<organism evidence="2 3">
    <name type="scientific">Thermoanaerobacterium thermosaccharolyticum</name>
    <name type="common">Clostridium thermosaccharolyticum</name>
    <dbReference type="NCBI Taxonomy" id="1517"/>
    <lineage>
        <taxon>Bacteria</taxon>
        <taxon>Bacillati</taxon>
        <taxon>Bacillota</taxon>
        <taxon>Clostridia</taxon>
        <taxon>Thermoanaerobacterales</taxon>
        <taxon>Thermoanaerobacteraceae</taxon>
        <taxon>Thermoanaerobacterium</taxon>
    </lineage>
</organism>
<dbReference type="SUPFAM" id="SSF109998">
    <property type="entry name" value="Triger factor/SurA peptide-binding domain-like"/>
    <property type="match status" value="1"/>
</dbReference>
<dbReference type="AlphaFoldDB" id="A0A231VGN0"/>
<protein>
    <submittedName>
        <fullName evidence="2">Uncharacterized protein</fullName>
    </submittedName>
</protein>
<dbReference type="Gene3D" id="1.10.4030.10">
    <property type="entry name" value="Porin chaperone SurA, peptide-binding domain"/>
    <property type="match status" value="1"/>
</dbReference>
<name>A0A231VGN0_THETR</name>
<gene>
    <name evidence="2" type="ORF">CE561_08060</name>
</gene>
<dbReference type="EMBL" id="NKHD01000022">
    <property type="protein sequence ID" value="OXT07314.1"/>
    <property type="molecule type" value="Genomic_DNA"/>
</dbReference>
<feature type="signal peptide" evidence="1">
    <location>
        <begin position="1"/>
        <end position="23"/>
    </location>
</feature>
<comment type="caution">
    <text evidence="2">The sequence shown here is derived from an EMBL/GenBank/DDBJ whole genome shotgun (WGS) entry which is preliminary data.</text>
</comment>